<comment type="caution">
    <text evidence="1">The sequence shown here is derived from an EMBL/GenBank/DDBJ whole genome shotgun (WGS) entry which is preliminary data.</text>
</comment>
<organism evidence="1 2">
    <name type="scientific">Trema orientale</name>
    <name type="common">Charcoal tree</name>
    <name type="synonym">Celtis orientalis</name>
    <dbReference type="NCBI Taxonomy" id="63057"/>
    <lineage>
        <taxon>Eukaryota</taxon>
        <taxon>Viridiplantae</taxon>
        <taxon>Streptophyta</taxon>
        <taxon>Embryophyta</taxon>
        <taxon>Tracheophyta</taxon>
        <taxon>Spermatophyta</taxon>
        <taxon>Magnoliopsida</taxon>
        <taxon>eudicotyledons</taxon>
        <taxon>Gunneridae</taxon>
        <taxon>Pentapetalae</taxon>
        <taxon>rosids</taxon>
        <taxon>fabids</taxon>
        <taxon>Rosales</taxon>
        <taxon>Cannabaceae</taxon>
        <taxon>Trema</taxon>
    </lineage>
</organism>
<dbReference type="AlphaFoldDB" id="A0A2P5CJX8"/>
<gene>
    <name evidence="1" type="ORF">TorRG33x02_281940</name>
</gene>
<dbReference type="OrthoDB" id="10330363at2759"/>
<protein>
    <submittedName>
        <fullName evidence="1">Uncharacterized protein</fullName>
    </submittedName>
</protein>
<dbReference type="InParanoid" id="A0A2P5CJX8"/>
<dbReference type="EMBL" id="JXTC01000356">
    <property type="protein sequence ID" value="PON61370.1"/>
    <property type="molecule type" value="Genomic_DNA"/>
</dbReference>
<name>A0A2P5CJX8_TREOI</name>
<evidence type="ECO:0000313" key="1">
    <source>
        <dbReference type="EMBL" id="PON61370.1"/>
    </source>
</evidence>
<sequence>MENRFQTCAQTPHNRLVNPHNVEEQRTEYSGWSFEKKEPYGIGVDFSLGENVSHTLALGMRSGTNFELAPLLVNENIILFPTKEKYSHASFSYEVLLFLKNNNYVVCIYISTELIEDGT</sequence>
<reference evidence="2" key="1">
    <citation type="submission" date="2016-06" db="EMBL/GenBank/DDBJ databases">
        <title>Parallel loss of symbiosis genes in relatives of nitrogen-fixing non-legume Parasponia.</title>
        <authorList>
            <person name="Van Velzen R."/>
            <person name="Holmer R."/>
            <person name="Bu F."/>
            <person name="Rutten L."/>
            <person name="Van Zeijl A."/>
            <person name="Liu W."/>
            <person name="Santuari L."/>
            <person name="Cao Q."/>
            <person name="Sharma T."/>
            <person name="Shen D."/>
            <person name="Roswanjaya Y."/>
            <person name="Wardhani T."/>
            <person name="Kalhor M.S."/>
            <person name="Jansen J."/>
            <person name="Van den Hoogen J."/>
            <person name="Gungor B."/>
            <person name="Hartog M."/>
            <person name="Hontelez J."/>
            <person name="Verver J."/>
            <person name="Yang W.-C."/>
            <person name="Schijlen E."/>
            <person name="Repin R."/>
            <person name="Schilthuizen M."/>
            <person name="Schranz E."/>
            <person name="Heidstra R."/>
            <person name="Miyata K."/>
            <person name="Fedorova E."/>
            <person name="Kohlen W."/>
            <person name="Bisseling T."/>
            <person name="Smit S."/>
            <person name="Geurts R."/>
        </authorList>
    </citation>
    <scope>NUCLEOTIDE SEQUENCE [LARGE SCALE GENOMIC DNA]</scope>
    <source>
        <strain evidence="2">cv. RG33-2</strain>
    </source>
</reference>
<accession>A0A2P5CJX8</accession>
<evidence type="ECO:0000313" key="2">
    <source>
        <dbReference type="Proteomes" id="UP000237000"/>
    </source>
</evidence>
<proteinExistence type="predicted"/>
<dbReference type="Proteomes" id="UP000237000">
    <property type="component" value="Unassembled WGS sequence"/>
</dbReference>
<keyword evidence="2" id="KW-1185">Reference proteome</keyword>